<feature type="region of interest" description="Disordered" evidence="1">
    <location>
        <begin position="51"/>
        <end position="79"/>
    </location>
</feature>
<gene>
    <name evidence="2" type="ORF">ETD85_60540</name>
</gene>
<evidence type="ECO:0000256" key="1">
    <source>
        <dbReference type="SAM" id="MobiDB-lite"/>
    </source>
</evidence>
<evidence type="ECO:0000313" key="3">
    <source>
        <dbReference type="Proteomes" id="UP000306628"/>
    </source>
</evidence>
<reference evidence="2 3" key="1">
    <citation type="submission" date="2019-05" db="EMBL/GenBank/DDBJ databases">
        <title>Draft genome sequence of Nonomuraea zeae DSM 100528.</title>
        <authorList>
            <person name="Saricaoglu S."/>
            <person name="Isik K."/>
        </authorList>
    </citation>
    <scope>NUCLEOTIDE SEQUENCE [LARGE SCALE GENOMIC DNA]</scope>
    <source>
        <strain evidence="2 3">DSM 100528</strain>
    </source>
</reference>
<dbReference type="AlphaFoldDB" id="A0A5S4F2N4"/>
<comment type="caution">
    <text evidence="2">The sequence shown here is derived from an EMBL/GenBank/DDBJ whole genome shotgun (WGS) entry which is preliminary data.</text>
</comment>
<name>A0A5S4F2N4_9ACTN</name>
<dbReference type="OrthoDB" id="614750at2"/>
<dbReference type="Proteomes" id="UP000306628">
    <property type="component" value="Unassembled WGS sequence"/>
</dbReference>
<protein>
    <submittedName>
        <fullName evidence="2">Uncharacterized protein</fullName>
    </submittedName>
</protein>
<keyword evidence="3" id="KW-1185">Reference proteome</keyword>
<evidence type="ECO:0000313" key="2">
    <source>
        <dbReference type="EMBL" id="TMR10367.1"/>
    </source>
</evidence>
<organism evidence="2 3">
    <name type="scientific">Nonomuraea zeae</name>
    <dbReference type="NCBI Taxonomy" id="1642303"/>
    <lineage>
        <taxon>Bacteria</taxon>
        <taxon>Bacillati</taxon>
        <taxon>Actinomycetota</taxon>
        <taxon>Actinomycetes</taxon>
        <taxon>Streptosporangiales</taxon>
        <taxon>Streptosporangiaceae</taxon>
        <taxon>Nonomuraea</taxon>
    </lineage>
</organism>
<accession>A0A5S4F2N4</accession>
<sequence length="821" mass="86263">MRLDPLGILLRDRPARTTAAGAALALALTVIAGGGTAGSAEAAAAAAPAPAATPAPVPAGSPQSAAATGQALPGKTTTSTVTLLTGDRFRVETAEDGTQRVNLLPDARDTAGGTFSQLNLGPDTYVVPSEAVPYLGRTIDMRLFNVSYLVRAKLDDEHSKTLPVKVRATGAKAEGLPATSVSATADGVARAKVTKKDAGRLGRLLARQWRGAGSGATGTLPGVERIELAVPKGAPEPPAVPTGASAKAAASGVRFHRLTVDAIGRDGKPGVMFGAVSNVTDGKLASFPAAFAFPGEGRKSFMVPEGTYSIMAGVFAGPDSDLSTQMALVSKPEVRVSAATTVVLDARGAVPYQVNLETPPQKDLQRLDAFTFVRTSAAGDQTGVAPADLPWGLLWRTISYHMNGNPGISATPTQPVTTGRFDFLGMTSLVEGEVSGPEMGSTYELLFPYGGAVPASMTHTIKASDLTTVHSSLTDEPSDEPSPGPLNRLSYAFLPWGWTDFGYGGNPAAGERTDYLYSSRPDQVIWQSAVGPDRGDRLHGPRRQIRPGQVIREVWNRGPEVPSAAATYVQRPQHGINGTPNTQIDAPMAQVCAACRQGNLGMVYLLPSGDSDPLHFAEPGWQSSKLAFYRDGKPAFGTGVIFDYAPEPESLPLLPRPADYRLTWTTTQEATPDAKGTTEWTFRSGPQDAAANLPKDVQCADPSLPCSFLPLLFVHWDLALDHESRAAAGQPFDVGFRVSSQQHQAAPAGVAATVEVSYDGGETWSEPQAATRKADGTFAAPITHPDYAEAVRWVSLRVKAHDAGGSTVTQTNIRAYRLIGS</sequence>
<dbReference type="EMBL" id="VCKX01000529">
    <property type="protein sequence ID" value="TMR10367.1"/>
    <property type="molecule type" value="Genomic_DNA"/>
</dbReference>
<dbReference type="RefSeq" id="WP_138698806.1">
    <property type="nucleotide sequence ID" value="NZ_JBHSAZ010000025.1"/>
</dbReference>
<proteinExistence type="predicted"/>